<proteinExistence type="predicted"/>
<sequence>MQTKFRQNSFVIAGLITLLFSVYAEAKNLVYFWYDEAGVIHFAEQRPTGKRVYAVEMLDAPAEKKEKKYSYESLFQDEADEQATETELEKAQQEREMAAQRCDAAKHSLWILENKHFVRQENEDGTQTMLSYEEKQGIKKRSQQEVDKFCN</sequence>
<protein>
    <recommendedName>
        <fullName evidence="5">DUF4124 domain-containing protein</fullName>
    </recommendedName>
</protein>
<evidence type="ECO:0000256" key="2">
    <source>
        <dbReference type="SAM" id="MobiDB-lite"/>
    </source>
</evidence>
<evidence type="ECO:0000313" key="3">
    <source>
        <dbReference type="EMBL" id="RCU45763.1"/>
    </source>
</evidence>
<dbReference type="Proteomes" id="UP000252558">
    <property type="component" value="Unassembled WGS sequence"/>
</dbReference>
<dbReference type="RefSeq" id="WP_114339213.1">
    <property type="nucleotide sequence ID" value="NZ_QPID01000009.1"/>
</dbReference>
<gene>
    <name evidence="3" type="ORF">DU002_15015</name>
</gene>
<feature type="region of interest" description="Disordered" evidence="2">
    <location>
        <begin position="128"/>
        <end position="151"/>
    </location>
</feature>
<evidence type="ECO:0008006" key="5">
    <source>
        <dbReference type="Google" id="ProtNLM"/>
    </source>
</evidence>
<feature type="coiled-coil region" evidence="1">
    <location>
        <begin position="74"/>
        <end position="108"/>
    </location>
</feature>
<dbReference type="AlphaFoldDB" id="A0A368N6V1"/>
<feature type="compositionally biased region" description="Basic and acidic residues" evidence="2">
    <location>
        <begin position="132"/>
        <end position="151"/>
    </location>
</feature>
<comment type="caution">
    <text evidence="3">The sequence shown here is derived from an EMBL/GenBank/DDBJ whole genome shotgun (WGS) entry which is preliminary data.</text>
</comment>
<organism evidence="3 4">
    <name type="scientific">Corallincola holothuriorum</name>
    <dbReference type="NCBI Taxonomy" id="2282215"/>
    <lineage>
        <taxon>Bacteria</taxon>
        <taxon>Pseudomonadati</taxon>
        <taxon>Pseudomonadota</taxon>
        <taxon>Gammaproteobacteria</taxon>
        <taxon>Alteromonadales</taxon>
        <taxon>Psychromonadaceae</taxon>
        <taxon>Corallincola</taxon>
    </lineage>
</organism>
<keyword evidence="1" id="KW-0175">Coiled coil</keyword>
<keyword evidence="4" id="KW-1185">Reference proteome</keyword>
<accession>A0A368N6V1</accession>
<name>A0A368N6V1_9GAMM</name>
<evidence type="ECO:0000313" key="4">
    <source>
        <dbReference type="Proteomes" id="UP000252558"/>
    </source>
</evidence>
<dbReference type="EMBL" id="QPID01000009">
    <property type="protein sequence ID" value="RCU45763.1"/>
    <property type="molecule type" value="Genomic_DNA"/>
</dbReference>
<evidence type="ECO:0000256" key="1">
    <source>
        <dbReference type="SAM" id="Coils"/>
    </source>
</evidence>
<reference evidence="3 4" key="1">
    <citation type="submission" date="2018-07" db="EMBL/GenBank/DDBJ databases">
        <title>Corallincola holothuriorum sp. nov., a new facultative anaerobe isolated from sea cucumber Apostichopus japonicus.</title>
        <authorList>
            <person name="Xia H."/>
        </authorList>
    </citation>
    <scope>NUCLEOTIDE SEQUENCE [LARGE SCALE GENOMIC DNA]</scope>
    <source>
        <strain evidence="3 4">C4</strain>
    </source>
</reference>
<dbReference type="OrthoDB" id="7068596at2"/>